<comment type="similarity">
    <text evidence="1">Belongs to the peptidase S1C family.</text>
</comment>
<evidence type="ECO:0000256" key="3">
    <source>
        <dbReference type="ARBA" id="ARBA00022801"/>
    </source>
</evidence>
<evidence type="ECO:0000256" key="2">
    <source>
        <dbReference type="ARBA" id="ARBA00022670"/>
    </source>
</evidence>
<feature type="compositionally biased region" description="Low complexity" evidence="5">
    <location>
        <begin position="58"/>
        <end position="78"/>
    </location>
</feature>
<evidence type="ECO:0000313" key="8">
    <source>
        <dbReference type="EMBL" id="GER70049.1"/>
    </source>
</evidence>
<dbReference type="InterPro" id="IPR009003">
    <property type="entry name" value="Peptidase_S1_PA"/>
</dbReference>
<dbReference type="Pfam" id="PF13365">
    <property type="entry name" value="Trypsin_2"/>
    <property type="match status" value="1"/>
</dbReference>
<dbReference type="GO" id="GO:0006508">
    <property type="term" value="P:proteolysis"/>
    <property type="evidence" value="ECO:0007669"/>
    <property type="project" value="UniProtKB-KW"/>
</dbReference>
<keyword evidence="6" id="KW-0812">Transmembrane</keyword>
<dbReference type="InterPro" id="IPR036034">
    <property type="entry name" value="PDZ_sf"/>
</dbReference>
<gene>
    <name evidence="8" type="ORF">BpJC7_13520</name>
</gene>
<keyword evidence="2 8" id="KW-0645">Protease</keyword>
<proteinExistence type="inferred from homology"/>
<reference evidence="8 9" key="1">
    <citation type="submission" date="2019-09" db="EMBL/GenBank/DDBJ databases">
        <title>Draft genome sequence of Bacillus sp. JC-7.</title>
        <authorList>
            <person name="Tanaka N."/>
            <person name="Shiwa Y."/>
            <person name="Fujita N."/>
            <person name="Tanasupawat S."/>
        </authorList>
    </citation>
    <scope>NUCLEOTIDE SEQUENCE [LARGE SCALE GENOMIC DNA]</scope>
    <source>
        <strain evidence="8 9">JC-7</strain>
    </source>
</reference>
<dbReference type="PANTHER" id="PTHR43343">
    <property type="entry name" value="PEPTIDASE S12"/>
    <property type="match status" value="1"/>
</dbReference>
<evidence type="ECO:0000259" key="7">
    <source>
        <dbReference type="PROSITE" id="PS50106"/>
    </source>
</evidence>
<dbReference type="PANTHER" id="PTHR43343:SF3">
    <property type="entry name" value="PROTEASE DO-LIKE 8, CHLOROPLASTIC"/>
    <property type="match status" value="1"/>
</dbReference>
<dbReference type="AlphaFoldDB" id="A0A5J4JF42"/>
<dbReference type="SMART" id="SM00228">
    <property type="entry name" value="PDZ"/>
    <property type="match status" value="1"/>
</dbReference>
<dbReference type="Gene3D" id="2.30.42.10">
    <property type="match status" value="1"/>
</dbReference>
<keyword evidence="3" id="KW-0378">Hydrolase</keyword>
<keyword evidence="6" id="KW-0472">Membrane</keyword>
<dbReference type="FunFam" id="2.40.10.10:FF:000001">
    <property type="entry name" value="Periplasmic serine protease DegS"/>
    <property type="match status" value="1"/>
</dbReference>
<dbReference type="InterPro" id="IPR001478">
    <property type="entry name" value="PDZ"/>
</dbReference>
<sequence length="424" mass="44568">MGYYDDDQNGQMRSNERGRRGAKFGYFLSSLIGVIVGALIVALLFPSILGKTGTETDSASVESNSAANTSTATPTTSKSVSLKVTTDITKAVSNAEKAVVGVTNIQKQSIWSNQDFYGQDSSSSSSSSQEAGSGSGIIYKKSGDKAYVVTNYHVIEGANSLEVTLYNGKKLSAKLVGGDKWTDLAVLEIDGSNVTTVAQFGDSDALKLGETVIAIGNPLGEEFAGSVTQGIVSGLNRTVPVDIDEDGTEDWQEEVIQTDAAINPGNSGGALINISGQVVGINSMKISNESVEGIGFAIPINSAKTVINQLETKGKIVRPALGVGIENVSDISAYQQQETLKLPSNVTTGVVIGAVQNGSPADKAGLKEFDVIYKLDGHKIDNIIGLRKYLYEHKQPGDKMSVTVYRNGQSKTFTLTLATASGSN</sequence>
<dbReference type="PRINTS" id="PR00834">
    <property type="entry name" value="PROTEASES2C"/>
</dbReference>
<protein>
    <submittedName>
        <fullName evidence="8">Serine protease</fullName>
    </submittedName>
</protein>
<dbReference type="SUPFAM" id="SSF50494">
    <property type="entry name" value="Trypsin-like serine proteases"/>
    <property type="match status" value="1"/>
</dbReference>
<evidence type="ECO:0000313" key="9">
    <source>
        <dbReference type="Proteomes" id="UP000391919"/>
    </source>
</evidence>
<evidence type="ECO:0000256" key="1">
    <source>
        <dbReference type="ARBA" id="ARBA00010541"/>
    </source>
</evidence>
<dbReference type="EMBL" id="BKZQ01000014">
    <property type="protein sequence ID" value="GER70049.1"/>
    <property type="molecule type" value="Genomic_DNA"/>
</dbReference>
<dbReference type="CDD" id="cd06781">
    <property type="entry name" value="cpPDZ_BsHtra-like"/>
    <property type="match status" value="1"/>
</dbReference>
<dbReference type="SUPFAM" id="SSF50156">
    <property type="entry name" value="PDZ domain-like"/>
    <property type="match status" value="1"/>
</dbReference>
<dbReference type="RefSeq" id="WP_151681224.1">
    <property type="nucleotide sequence ID" value="NZ_BKZP01000017.1"/>
</dbReference>
<name>A0A5J4JF42_9BACI</name>
<keyword evidence="6" id="KW-1133">Transmembrane helix</keyword>
<dbReference type="GO" id="GO:0004252">
    <property type="term" value="F:serine-type endopeptidase activity"/>
    <property type="evidence" value="ECO:0007669"/>
    <property type="project" value="InterPro"/>
</dbReference>
<keyword evidence="9" id="KW-1185">Reference proteome</keyword>
<evidence type="ECO:0000256" key="4">
    <source>
        <dbReference type="ARBA" id="ARBA00022825"/>
    </source>
</evidence>
<keyword evidence="4" id="KW-0720">Serine protease</keyword>
<feature type="transmembrane region" description="Helical" evidence="6">
    <location>
        <begin position="24"/>
        <end position="45"/>
    </location>
</feature>
<dbReference type="Gene3D" id="2.40.10.10">
    <property type="entry name" value="Trypsin-like serine proteases"/>
    <property type="match status" value="2"/>
</dbReference>
<feature type="domain" description="PDZ" evidence="7">
    <location>
        <begin position="305"/>
        <end position="383"/>
    </location>
</feature>
<evidence type="ECO:0000256" key="5">
    <source>
        <dbReference type="SAM" id="MobiDB-lite"/>
    </source>
</evidence>
<dbReference type="InterPro" id="IPR001940">
    <property type="entry name" value="Peptidase_S1C"/>
</dbReference>
<dbReference type="InterPro" id="IPR051201">
    <property type="entry name" value="Chloro_Bact_Ser_Proteases"/>
</dbReference>
<dbReference type="PROSITE" id="PS50106">
    <property type="entry name" value="PDZ"/>
    <property type="match status" value="1"/>
</dbReference>
<dbReference type="Proteomes" id="UP000391919">
    <property type="component" value="Unassembled WGS sequence"/>
</dbReference>
<dbReference type="Pfam" id="PF13180">
    <property type="entry name" value="PDZ_2"/>
    <property type="match status" value="1"/>
</dbReference>
<dbReference type="InterPro" id="IPR043504">
    <property type="entry name" value="Peptidase_S1_PA_chymotrypsin"/>
</dbReference>
<feature type="region of interest" description="Disordered" evidence="5">
    <location>
        <begin position="56"/>
        <end position="78"/>
    </location>
</feature>
<organism evidence="8 9">
    <name type="scientific">Weizmannia acidilactici</name>
    <dbReference type="NCBI Taxonomy" id="2607726"/>
    <lineage>
        <taxon>Bacteria</taxon>
        <taxon>Bacillati</taxon>
        <taxon>Bacillota</taxon>
        <taxon>Bacilli</taxon>
        <taxon>Bacillales</taxon>
        <taxon>Bacillaceae</taxon>
        <taxon>Heyndrickxia</taxon>
    </lineage>
</organism>
<comment type="caution">
    <text evidence="8">The sequence shown here is derived from an EMBL/GenBank/DDBJ whole genome shotgun (WGS) entry which is preliminary data.</text>
</comment>
<evidence type="ECO:0000256" key="6">
    <source>
        <dbReference type="SAM" id="Phobius"/>
    </source>
</evidence>
<accession>A0A5J4JF42</accession>